<name>A0A1X7GXU4_9BACL</name>
<keyword evidence="2" id="KW-1185">Reference proteome</keyword>
<dbReference type="EMBL" id="LT840184">
    <property type="protein sequence ID" value="SMF75613.1"/>
    <property type="molecule type" value="Genomic_DNA"/>
</dbReference>
<evidence type="ECO:0008006" key="3">
    <source>
        <dbReference type="Google" id="ProtNLM"/>
    </source>
</evidence>
<sequence>MNLLFFMVIIFLLGECQQIISKNIAKNAKDQEIIDQAKGTAIKHLKDKYELDVEITKSKMLPSYIADEVILEGTVIGNKEQNFNISVNYKTNETSNFGMSPELVTAIRAGYSD</sequence>
<evidence type="ECO:0000313" key="1">
    <source>
        <dbReference type="EMBL" id="SMF75613.1"/>
    </source>
</evidence>
<gene>
    <name evidence="1" type="ORF">SAMN05661091_1228</name>
</gene>
<accession>A0A1X7GXU4</accession>
<dbReference type="AlphaFoldDB" id="A0A1X7GXU4"/>
<evidence type="ECO:0000313" key="2">
    <source>
        <dbReference type="Proteomes" id="UP000192940"/>
    </source>
</evidence>
<dbReference type="RefSeq" id="WP_244562963.1">
    <property type="nucleotide sequence ID" value="NZ_LT840184.1"/>
</dbReference>
<protein>
    <recommendedName>
        <fullName evidence="3">DUF1433 domain-containing protein</fullName>
    </recommendedName>
</protein>
<dbReference type="Proteomes" id="UP000192940">
    <property type="component" value="Chromosome I"/>
</dbReference>
<proteinExistence type="predicted"/>
<reference evidence="1 2" key="1">
    <citation type="submission" date="2017-04" db="EMBL/GenBank/DDBJ databases">
        <authorList>
            <person name="Afonso C.L."/>
            <person name="Miller P.J."/>
            <person name="Scott M.A."/>
            <person name="Spackman E."/>
            <person name="Goraichik I."/>
            <person name="Dimitrov K.M."/>
            <person name="Suarez D.L."/>
            <person name="Swayne D.E."/>
        </authorList>
    </citation>
    <scope>NUCLEOTIDE SEQUENCE [LARGE SCALE GENOMIC DNA]</scope>
    <source>
        <strain evidence="1 2">N3/975</strain>
    </source>
</reference>
<organism evidence="1 2">
    <name type="scientific">Paenibacillus uliginis N3/975</name>
    <dbReference type="NCBI Taxonomy" id="1313296"/>
    <lineage>
        <taxon>Bacteria</taxon>
        <taxon>Bacillati</taxon>
        <taxon>Bacillota</taxon>
        <taxon>Bacilli</taxon>
        <taxon>Bacillales</taxon>
        <taxon>Paenibacillaceae</taxon>
        <taxon>Paenibacillus</taxon>
    </lineage>
</organism>